<reference evidence="1" key="1">
    <citation type="submission" date="2007-07" db="EMBL/GenBank/DDBJ databases">
        <title>PCAP assembly of the Caenorhabditis remanei genome.</title>
        <authorList>
            <consortium name="The Caenorhabditis remanei Sequencing Consortium"/>
            <person name="Wilson R.K."/>
        </authorList>
    </citation>
    <scope>NUCLEOTIDE SEQUENCE [LARGE SCALE GENOMIC DNA]</scope>
    <source>
        <strain evidence="1">PB4641</strain>
    </source>
</reference>
<dbReference type="Proteomes" id="UP000008281">
    <property type="component" value="Unassembled WGS sequence"/>
</dbReference>
<sequence>MISHILTILIFTSAAVGAPHRYEKPQAQLPLRGEFVHFVKERIYHVIDSSNDAPPKYMMIYVTLTACHENRTSHRIISGHVQTTWEEETCGTEYMQKWCQENPGNLITVMTGVKKMNTSAMAQFRCKMSEADDEQSIIVENIETEWMKRIVPLMIVVFILAVIFNFRRACKEQEEKGKLANAIKIVVDNSMDTITLDSSRDEKTRKEYARFDDDSDPSLGTLFTL</sequence>
<dbReference type="HOGENOM" id="CLU_1215740_0_0_1"/>
<gene>
    <name evidence="1" type="ORF">CRE_26529</name>
</gene>
<dbReference type="AlphaFoldDB" id="E3LR29"/>
<evidence type="ECO:0000313" key="2">
    <source>
        <dbReference type="Proteomes" id="UP000008281"/>
    </source>
</evidence>
<dbReference type="eggNOG" id="ENOG502TI5K">
    <property type="taxonomic scope" value="Eukaryota"/>
</dbReference>
<dbReference type="KEGG" id="crq:GCK72_006272"/>
<evidence type="ECO:0000313" key="1">
    <source>
        <dbReference type="EMBL" id="EFP07585.1"/>
    </source>
</evidence>
<protein>
    <submittedName>
        <fullName evidence="1">Uncharacterized protein</fullName>
    </submittedName>
</protein>
<name>E3LR29_CAERE</name>
<dbReference type="STRING" id="31234.E3LR29"/>
<organism evidence="2">
    <name type="scientific">Caenorhabditis remanei</name>
    <name type="common">Caenorhabditis vulgaris</name>
    <dbReference type="NCBI Taxonomy" id="31234"/>
    <lineage>
        <taxon>Eukaryota</taxon>
        <taxon>Metazoa</taxon>
        <taxon>Ecdysozoa</taxon>
        <taxon>Nematoda</taxon>
        <taxon>Chromadorea</taxon>
        <taxon>Rhabditida</taxon>
        <taxon>Rhabditina</taxon>
        <taxon>Rhabditomorpha</taxon>
        <taxon>Rhabditoidea</taxon>
        <taxon>Rhabditidae</taxon>
        <taxon>Peloderinae</taxon>
        <taxon>Caenorhabditis</taxon>
    </lineage>
</organism>
<proteinExistence type="predicted"/>
<dbReference type="OrthoDB" id="5791475at2759"/>
<dbReference type="GeneID" id="9815522"/>
<dbReference type="OMA" id="ENIETEW"/>
<dbReference type="CTD" id="9815522"/>
<accession>E3LR29</accession>
<dbReference type="RefSeq" id="XP_003113673.2">
    <property type="nucleotide sequence ID" value="XM_003113625.2"/>
</dbReference>
<keyword evidence="2" id="KW-1185">Reference proteome</keyword>
<dbReference type="EMBL" id="DS268413">
    <property type="protein sequence ID" value="EFP07585.1"/>
    <property type="molecule type" value="Genomic_DNA"/>
</dbReference>